<evidence type="ECO:0000259" key="11">
    <source>
        <dbReference type="Pfam" id="PF24894"/>
    </source>
</evidence>
<dbReference type="Pfam" id="PF00483">
    <property type="entry name" value="NTP_transferase"/>
    <property type="match status" value="1"/>
</dbReference>
<feature type="site" description="Could play a key role in the communication between the regulatory and the substrate sites" evidence="9">
    <location>
        <position position="96"/>
    </location>
</feature>
<dbReference type="RefSeq" id="WP_040991851.1">
    <property type="nucleotide sequence ID" value="NZ_JTKH01000024.1"/>
</dbReference>
<keyword evidence="5 9" id="KW-0547">Nucleotide-binding</keyword>
<sequence length="405" mass="45545">MQDTLTVVLAGGVGSRLSPLTDDRAKPAVPFGGKYRIIDFTLTNCLHSGLRRILVLTQYKSHSLQKHLRDGWSLLNPELGEFISVVPPQMRGGGKWYEGTADAIYHNLWLVKRSDAKYVVVLSGDHIYRMDYDAMIRAHKEKKAKLTIACMQVEKQQAHQFGVVDAREDCVISHFIEKPANPPTIPNNPEMSYASMGIYVFDADVLKEQLELDALEPQSSHDFGKDIIPKLIDSQKVYAYPFCSTQGRVEMDCYWRDVGTIDSLYRANMDLLEPIPPMNLYQQDWPIRTYERQYPPARTVSSSTGNEGIFINSIITNGVINSGGSVQHSVVSPNVRIHDGAIVVDSILFDDVEVGEGCQLKNCIIDKHVKIPAQTQIGFNREDDARRFHISDNGIVVVPESYEFN</sequence>
<reference evidence="12 13" key="1">
    <citation type="submission" date="2014-11" db="EMBL/GenBank/DDBJ databases">
        <title>Draft Genome Sequence of Vibrio piscirenalis strains CECT 8603T and CECT 8604, two marine Gammaproteobacterium isolated from cultured gilthead sea bream (Sparus aurata).</title>
        <authorList>
            <person name="Arahal D.R."/>
            <person name="Rodrigo-Torres L."/>
            <person name="Lucena T."/>
            <person name="Pujalte M.J."/>
        </authorList>
    </citation>
    <scope>NUCLEOTIDE SEQUENCE [LARGE SCALE GENOMIC DNA]</scope>
    <source>
        <strain evidence="12 13">DCR 1-4-2</strain>
    </source>
</reference>
<evidence type="ECO:0000259" key="10">
    <source>
        <dbReference type="Pfam" id="PF00483"/>
    </source>
</evidence>
<dbReference type="InterPro" id="IPR056818">
    <property type="entry name" value="GlmU/GlgC-like_hexapep"/>
</dbReference>
<evidence type="ECO:0000256" key="6">
    <source>
        <dbReference type="ARBA" id="ARBA00022840"/>
    </source>
</evidence>
<dbReference type="OrthoDB" id="9801810at2"/>
<feature type="site" description="Could play a key role in the communication between the regulatory and the substrate sites" evidence="9">
    <location>
        <position position="58"/>
    </location>
</feature>
<dbReference type="Proteomes" id="UP000031672">
    <property type="component" value="Unassembled WGS sequence"/>
</dbReference>
<evidence type="ECO:0000256" key="1">
    <source>
        <dbReference type="ARBA" id="ARBA00010443"/>
    </source>
</evidence>
<dbReference type="InterPro" id="IPR029044">
    <property type="entry name" value="Nucleotide-diphossugar_trans"/>
</dbReference>
<evidence type="ECO:0000256" key="3">
    <source>
        <dbReference type="ARBA" id="ARBA00022679"/>
    </source>
</evidence>
<name>A0A0C2N8D9_9VIBR</name>
<dbReference type="STRING" id="1461322.OJ16_13830"/>
<organism evidence="12 13">
    <name type="scientific">Vibrio renipiscarius</name>
    <dbReference type="NCBI Taxonomy" id="1461322"/>
    <lineage>
        <taxon>Bacteria</taxon>
        <taxon>Pseudomonadati</taxon>
        <taxon>Pseudomonadota</taxon>
        <taxon>Gammaproteobacteria</taxon>
        <taxon>Vibrionales</taxon>
        <taxon>Vibrionaceae</taxon>
        <taxon>Vibrio</taxon>
    </lineage>
</organism>
<accession>A0A0C2N8D9</accession>
<keyword evidence="8 9" id="KW-0119">Carbohydrate metabolism</keyword>
<dbReference type="InterPro" id="IPR011831">
    <property type="entry name" value="ADP-Glc_PPase"/>
</dbReference>
<dbReference type="PANTHER" id="PTHR43523:SF2">
    <property type="entry name" value="GLUCOSE-1-PHOSPHATE ADENYLYLTRANSFERASE"/>
    <property type="match status" value="1"/>
</dbReference>
<dbReference type="GO" id="GO:0008878">
    <property type="term" value="F:glucose-1-phosphate adenylyltransferase activity"/>
    <property type="evidence" value="ECO:0007669"/>
    <property type="project" value="UniProtKB-UniRule"/>
</dbReference>
<dbReference type="PANTHER" id="PTHR43523">
    <property type="entry name" value="GLUCOSE-1-PHOSPHATE ADENYLYLTRANSFERASE-RELATED"/>
    <property type="match status" value="1"/>
</dbReference>
<keyword evidence="7 9" id="KW-0320">Glycogen biosynthesis</keyword>
<dbReference type="NCBIfam" id="NF001947">
    <property type="entry name" value="PRK00725.1"/>
    <property type="match status" value="1"/>
</dbReference>
<evidence type="ECO:0000256" key="5">
    <source>
        <dbReference type="ARBA" id="ARBA00022741"/>
    </source>
</evidence>
<feature type="binding site" evidence="9">
    <location>
        <position position="97"/>
    </location>
    <ligand>
        <name>alpha-D-glucose 1-phosphate</name>
        <dbReference type="ChEBI" id="CHEBI:58601"/>
    </ligand>
</feature>
<keyword evidence="13" id="KW-1185">Reference proteome</keyword>
<dbReference type="NCBIfam" id="TIGR02091">
    <property type="entry name" value="glgC"/>
    <property type="match status" value="1"/>
</dbReference>
<dbReference type="InterPro" id="IPR005836">
    <property type="entry name" value="ADP_Glu_pyroP_CS"/>
</dbReference>
<dbReference type="AlphaFoldDB" id="A0A0C2N8D9"/>
<evidence type="ECO:0000256" key="7">
    <source>
        <dbReference type="ARBA" id="ARBA00023056"/>
    </source>
</evidence>
<dbReference type="GO" id="GO:0005978">
    <property type="term" value="P:glycogen biosynthetic process"/>
    <property type="evidence" value="ECO:0007669"/>
    <property type="project" value="UniProtKB-UniRule"/>
</dbReference>
<feature type="domain" description="Glucose-1-phosphate adenylyltransferase/Bifunctional protein GlmU-like C-terminal hexapeptide" evidence="11">
    <location>
        <begin position="295"/>
        <end position="398"/>
    </location>
</feature>
<evidence type="ECO:0000313" key="13">
    <source>
        <dbReference type="Proteomes" id="UP000031672"/>
    </source>
</evidence>
<gene>
    <name evidence="9 12" type="primary">glgC</name>
    <name evidence="12" type="ORF">OJ16_13830</name>
</gene>
<dbReference type="SUPFAM" id="SSF51161">
    <property type="entry name" value="Trimeric LpxA-like enzymes"/>
    <property type="match status" value="1"/>
</dbReference>
<dbReference type="HAMAP" id="MF_00624">
    <property type="entry name" value="GlgC"/>
    <property type="match status" value="1"/>
</dbReference>
<proteinExistence type="inferred from homology"/>
<dbReference type="GO" id="GO:0005524">
    <property type="term" value="F:ATP binding"/>
    <property type="evidence" value="ECO:0007669"/>
    <property type="project" value="UniProtKB-KW"/>
</dbReference>
<comment type="pathway">
    <text evidence="9">Glycan biosynthesis; glycogen biosynthesis.</text>
</comment>
<dbReference type="CDD" id="cd04651">
    <property type="entry name" value="LbH_G1P_AT_C"/>
    <property type="match status" value="1"/>
</dbReference>
<evidence type="ECO:0000256" key="4">
    <source>
        <dbReference type="ARBA" id="ARBA00022695"/>
    </source>
</evidence>
<comment type="catalytic activity">
    <reaction evidence="9">
        <text>alpha-D-glucose 1-phosphate + ATP + H(+) = ADP-alpha-D-glucose + diphosphate</text>
        <dbReference type="Rhea" id="RHEA:12120"/>
        <dbReference type="ChEBI" id="CHEBI:15378"/>
        <dbReference type="ChEBI" id="CHEBI:30616"/>
        <dbReference type="ChEBI" id="CHEBI:33019"/>
        <dbReference type="ChEBI" id="CHEBI:57498"/>
        <dbReference type="ChEBI" id="CHEBI:58601"/>
        <dbReference type="EC" id="2.7.7.27"/>
    </reaction>
</comment>
<dbReference type="InterPro" id="IPR023049">
    <property type="entry name" value="GlgC_bac"/>
</dbReference>
<feature type="binding site" evidence="9">
    <location>
        <begin position="177"/>
        <end position="178"/>
    </location>
    <ligand>
        <name>alpha-D-glucose 1-phosphate</name>
        <dbReference type="ChEBI" id="CHEBI:58601"/>
    </ligand>
</feature>
<dbReference type="Gene3D" id="2.160.10.10">
    <property type="entry name" value="Hexapeptide repeat proteins"/>
    <property type="match status" value="1"/>
</dbReference>
<dbReference type="CDD" id="cd02508">
    <property type="entry name" value="ADP_Glucose_PP"/>
    <property type="match status" value="1"/>
</dbReference>
<dbReference type="UniPathway" id="UPA00164"/>
<keyword evidence="3 9" id="KW-0808">Transferase</keyword>
<feature type="domain" description="Nucleotidyl transferase" evidence="10">
    <location>
        <begin position="6"/>
        <end position="272"/>
    </location>
</feature>
<keyword evidence="2 9" id="KW-0321">Glycogen metabolism</keyword>
<feature type="binding site" evidence="9">
    <location>
        <position position="162"/>
    </location>
    <ligand>
        <name>alpha-D-glucose 1-phosphate</name>
        <dbReference type="ChEBI" id="CHEBI:58601"/>
    </ligand>
</feature>
<dbReference type="Pfam" id="PF24894">
    <property type="entry name" value="Hexapep_GlmU"/>
    <property type="match status" value="1"/>
</dbReference>
<comment type="caution">
    <text evidence="12">The sequence shown here is derived from an EMBL/GenBank/DDBJ whole genome shotgun (WGS) entry which is preliminary data.</text>
</comment>
<dbReference type="PROSITE" id="PS00809">
    <property type="entry name" value="ADP_GLC_PYROPHOSPH_2"/>
    <property type="match status" value="1"/>
</dbReference>
<dbReference type="PROSITE" id="PS00808">
    <property type="entry name" value="ADP_GLC_PYROPHOSPH_1"/>
    <property type="match status" value="1"/>
</dbReference>
<dbReference type="PROSITE" id="PS00810">
    <property type="entry name" value="ADP_GLC_PYROPHOSPH_3"/>
    <property type="match status" value="1"/>
</dbReference>
<comment type="subunit">
    <text evidence="9">Homotetramer.</text>
</comment>
<evidence type="ECO:0000256" key="9">
    <source>
        <dbReference type="HAMAP-Rule" id="MF_00624"/>
    </source>
</evidence>
<dbReference type="EMBL" id="JTKH01000024">
    <property type="protein sequence ID" value="KII75916.1"/>
    <property type="molecule type" value="Genomic_DNA"/>
</dbReference>
<dbReference type="InterPro" id="IPR005835">
    <property type="entry name" value="NTP_transferase_dom"/>
</dbReference>
<comment type="similarity">
    <text evidence="1 9">Belongs to the bacterial/plant glucose-1-phosphate adenylyltransferase family.</text>
</comment>
<evidence type="ECO:0000256" key="2">
    <source>
        <dbReference type="ARBA" id="ARBA00022600"/>
    </source>
</evidence>
<evidence type="ECO:0000256" key="8">
    <source>
        <dbReference type="ARBA" id="ARBA00023277"/>
    </source>
</evidence>
<dbReference type="InterPro" id="IPR011004">
    <property type="entry name" value="Trimer_LpxA-like_sf"/>
</dbReference>
<dbReference type="NCBIfam" id="NF002023">
    <property type="entry name" value="PRK00844.1"/>
    <property type="match status" value="1"/>
</dbReference>
<dbReference type="Gene3D" id="3.90.550.10">
    <property type="entry name" value="Spore Coat Polysaccharide Biosynthesis Protein SpsA, Chain A"/>
    <property type="match status" value="1"/>
</dbReference>
<comment type="function">
    <text evidence="9">Involved in the biosynthesis of ADP-glucose, a building block required for the elongation reactions to produce glycogen. Catalyzes the reaction between ATP and alpha-D-glucose 1-phosphate (G1P) to produce pyrophosphate and ADP-Glc.</text>
</comment>
<keyword evidence="4 9" id="KW-0548">Nucleotidyltransferase</keyword>
<dbReference type="EC" id="2.7.7.27" evidence="9"/>
<protein>
    <recommendedName>
        <fullName evidence="9">Glucose-1-phosphate adenylyltransferase</fullName>
        <ecNumber evidence="9">2.7.7.27</ecNumber>
    </recommendedName>
    <alternativeName>
        <fullName evidence="9">ADP-glucose pyrophosphorylase</fullName>
        <shortName evidence="9">ADPGlc PPase</shortName>
    </alternativeName>
    <alternativeName>
        <fullName evidence="9">ADP-glucose synthase</fullName>
    </alternativeName>
</protein>
<feature type="binding site" evidence="9">
    <location>
        <position position="195"/>
    </location>
    <ligand>
        <name>alpha-D-glucose 1-phosphate</name>
        <dbReference type="ChEBI" id="CHEBI:58601"/>
    </ligand>
</feature>
<dbReference type="SUPFAM" id="SSF53448">
    <property type="entry name" value="Nucleotide-diphospho-sugar transferases"/>
    <property type="match status" value="1"/>
</dbReference>
<evidence type="ECO:0000313" key="12">
    <source>
        <dbReference type="EMBL" id="KII75916.1"/>
    </source>
</evidence>
<accession>A0A0C2JLR0</accession>
<keyword evidence="6 9" id="KW-0067">ATP-binding</keyword>